<feature type="region of interest" description="Disordered" evidence="4">
    <location>
        <begin position="843"/>
        <end position="867"/>
    </location>
</feature>
<dbReference type="OrthoDB" id="63589at2759"/>
<name>A0A3L6QHS8_PANMI</name>
<feature type="compositionally biased region" description="Low complexity" evidence="4">
    <location>
        <begin position="719"/>
        <end position="733"/>
    </location>
</feature>
<dbReference type="InterPro" id="IPR019354">
    <property type="entry name" value="SMG8-like"/>
</dbReference>
<feature type="compositionally biased region" description="Polar residues" evidence="4">
    <location>
        <begin position="201"/>
        <end position="215"/>
    </location>
</feature>
<reference evidence="6" key="1">
    <citation type="journal article" date="2019" name="Nat. Commun.">
        <title>The genome of broomcorn millet.</title>
        <authorList>
            <person name="Zou C."/>
            <person name="Miki D."/>
            <person name="Li D."/>
            <person name="Tang Q."/>
            <person name="Xiao L."/>
            <person name="Rajput S."/>
            <person name="Deng P."/>
            <person name="Jia W."/>
            <person name="Huang R."/>
            <person name="Zhang M."/>
            <person name="Sun Y."/>
            <person name="Hu J."/>
            <person name="Fu X."/>
            <person name="Schnable P.S."/>
            <person name="Li F."/>
            <person name="Zhang H."/>
            <person name="Feng B."/>
            <person name="Zhu X."/>
            <person name="Liu R."/>
            <person name="Schnable J.C."/>
            <person name="Zhu J.-K."/>
            <person name="Zhang H."/>
        </authorList>
    </citation>
    <scope>NUCLEOTIDE SEQUENCE [LARGE SCALE GENOMIC DNA]</scope>
</reference>
<evidence type="ECO:0000256" key="1">
    <source>
        <dbReference type="ARBA" id="ARBA00006443"/>
    </source>
</evidence>
<feature type="compositionally biased region" description="Low complexity" evidence="4">
    <location>
        <begin position="265"/>
        <end position="276"/>
    </location>
</feature>
<feature type="region of interest" description="Disordered" evidence="4">
    <location>
        <begin position="1"/>
        <end position="42"/>
    </location>
</feature>
<feature type="compositionally biased region" description="Pro residues" evidence="4">
    <location>
        <begin position="1"/>
        <end position="11"/>
    </location>
</feature>
<gene>
    <name evidence="5" type="ORF">C2845_PM12G31430</name>
</gene>
<proteinExistence type="inferred from homology"/>
<protein>
    <recommendedName>
        <fullName evidence="3">Nonsense-mediated mRNA decay factor SMG8</fullName>
    </recommendedName>
</protein>
<evidence type="ECO:0000313" key="6">
    <source>
        <dbReference type="Proteomes" id="UP000275267"/>
    </source>
</evidence>
<dbReference type="Proteomes" id="UP000275267">
    <property type="component" value="Unassembled WGS sequence"/>
</dbReference>
<dbReference type="PANTHER" id="PTHR13091:SF0">
    <property type="entry name" value="NONSENSE-MEDIATED MRNA DECAY FACTOR SMG8"/>
    <property type="match status" value="1"/>
</dbReference>
<keyword evidence="2" id="KW-0866">Nonsense-mediated mRNA decay</keyword>
<evidence type="ECO:0000256" key="3">
    <source>
        <dbReference type="ARBA" id="ARBA00029509"/>
    </source>
</evidence>
<evidence type="ECO:0000256" key="2">
    <source>
        <dbReference type="ARBA" id="ARBA00023161"/>
    </source>
</evidence>
<evidence type="ECO:0000256" key="4">
    <source>
        <dbReference type="SAM" id="MobiDB-lite"/>
    </source>
</evidence>
<feature type="region of interest" description="Disordered" evidence="4">
    <location>
        <begin position="805"/>
        <end position="825"/>
    </location>
</feature>
<feature type="region of interest" description="Disordered" evidence="4">
    <location>
        <begin position="476"/>
        <end position="496"/>
    </location>
</feature>
<feature type="compositionally biased region" description="Low complexity" evidence="4">
    <location>
        <begin position="30"/>
        <end position="42"/>
    </location>
</feature>
<accession>A0A3L6QHS8</accession>
<keyword evidence="6" id="KW-1185">Reference proteome</keyword>
<feature type="region of interest" description="Disordered" evidence="4">
    <location>
        <begin position="173"/>
        <end position="215"/>
    </location>
</feature>
<feature type="compositionally biased region" description="Polar residues" evidence="4">
    <location>
        <begin position="959"/>
        <end position="994"/>
    </location>
</feature>
<feature type="region of interest" description="Disordered" evidence="4">
    <location>
        <begin position="959"/>
        <end position="1000"/>
    </location>
</feature>
<feature type="region of interest" description="Disordered" evidence="4">
    <location>
        <begin position="242"/>
        <end position="277"/>
    </location>
</feature>
<feature type="compositionally biased region" description="Basic and acidic residues" evidence="4">
    <location>
        <begin position="479"/>
        <end position="490"/>
    </location>
</feature>
<comment type="caution">
    <text evidence="5">The sequence shown here is derived from an EMBL/GenBank/DDBJ whole genome shotgun (WGS) entry which is preliminary data.</text>
</comment>
<dbReference type="STRING" id="4540.A0A3L6QHS8"/>
<dbReference type="AlphaFoldDB" id="A0A3L6QHS8"/>
<organism evidence="5 6">
    <name type="scientific">Panicum miliaceum</name>
    <name type="common">Proso millet</name>
    <name type="synonym">Broomcorn millet</name>
    <dbReference type="NCBI Taxonomy" id="4540"/>
    <lineage>
        <taxon>Eukaryota</taxon>
        <taxon>Viridiplantae</taxon>
        <taxon>Streptophyta</taxon>
        <taxon>Embryophyta</taxon>
        <taxon>Tracheophyta</taxon>
        <taxon>Spermatophyta</taxon>
        <taxon>Magnoliopsida</taxon>
        <taxon>Liliopsida</taxon>
        <taxon>Poales</taxon>
        <taxon>Poaceae</taxon>
        <taxon>PACMAD clade</taxon>
        <taxon>Panicoideae</taxon>
        <taxon>Panicodae</taxon>
        <taxon>Paniceae</taxon>
        <taxon>Panicinae</taxon>
        <taxon>Panicum</taxon>
        <taxon>Panicum sect. Panicum</taxon>
    </lineage>
</organism>
<dbReference type="EMBL" id="PQIB02000012">
    <property type="protein sequence ID" value="RLM80218.1"/>
    <property type="molecule type" value="Genomic_DNA"/>
</dbReference>
<feature type="compositionally biased region" description="Basic and acidic residues" evidence="4">
    <location>
        <begin position="851"/>
        <end position="865"/>
    </location>
</feature>
<evidence type="ECO:0000313" key="5">
    <source>
        <dbReference type="EMBL" id="RLM80218.1"/>
    </source>
</evidence>
<dbReference type="PANTHER" id="PTHR13091">
    <property type="entry name" value="AMPLIFIED IN BREAST CANCER 2-RELATED"/>
    <property type="match status" value="1"/>
</dbReference>
<sequence length="1169" mass="126332">MEPPPPPPPATPAAAVRVLPRTPSKTSHNPSSAPSTGPGAGAASHDGVVAVGFVGGAGTARLADRILDAHVFSPGGSAGSLAGSVRYHRDGDKRMVFLHLTPPPTPMEAGGIGGGGEMPEMLFMFSVCHIIIFLQEGFRFNTQTLQKFRLLQSSKHAFAPFVKSLLAAAMPAKTVTSDTPTRATHRASSISPPARRGGHSGRQSSAISLMSGTTSNPSVLPGQCIPVLLFVFEDDAVDVSSAATSSDDMGDTFSSNQGSTSDGLSKQSSTSKGSGSVVMLARAANKSESSSGKKLHSSLEGQIRVLLKKCRILAGMEPGHIGPRGLSNMSHHVPLFSLDTSRVVALLERSINKKQDPLDVIAGLFEDSMTSKSPLNILSLENNYHPTNHDDFQLIKDFIFRQSDALRGRGGYTSNATAGSVAGVGMVAAAAAAAAVSAAAGKPVNVPDLPSFDKWLSISTSILTALLSGRNALSGLSESKTHTSPSEKNEQLPAGGSNAIDTTLSCLESNNGLNMKFSSSWCQRVLPAAKELYLKGLPAFYPTSMHEVQLQKALRSFCSMVKGPAVRLFSKKLEDECRTIWESGRQQCDAVSLTGRPCKHRRHVNFSSSDAVEQHSSGYVFLHACACGRSRRLREDPFDFQTANVSFNCFSNCEDLLPMLVLPRGRDAGSFSVSSWRLVRLGGARYYKPTKGLLQSGFSPKERYLLRWMISVGKEQVRNSNRSNTVTSSTRSSMNPQTPPVVTGEVKSVVTQVRPQIKSAKLENAVKQPEMESMSNSGINFGRGLPNFTMKKPFAEVVAGTTAKDSEFPTLQQTRPPKPGGRKDEWQMNVADQTNGRGHVALSQVPLAESEPVKASRNKSSESADGKPFLQIGSSIVPVIVGNESRETNQPVQQVIVYVGFEHECPYGHRFLLSEKHMTEIDSSCLQYQRPYVNKEAESKHAQKLVLNASGLTAYTVDINNGRKNSKPLESSGRNSQQQSMQLRVDAPTSQPSPWLSDLQNDKRGEHYFRNIAVDDGGEAFSLMNRNLPIYMHCPHCKMSERKEHQDVKFAGAVSQLQRIFIVTPDFPVLLASCPLVQFEASTGSCLPSNVSDHEREGLFSIGCQVILPPESFLTMRLPFVYGVETKEGSTFPLKHFEQQPELTAWLVGGTALQIVSIGNATEKETTMK</sequence>
<feature type="compositionally biased region" description="Polar residues" evidence="4">
    <location>
        <begin position="252"/>
        <end position="264"/>
    </location>
</feature>
<feature type="region of interest" description="Disordered" evidence="4">
    <location>
        <begin position="719"/>
        <end position="741"/>
    </location>
</feature>
<dbReference type="GO" id="GO:0000184">
    <property type="term" value="P:nuclear-transcribed mRNA catabolic process, nonsense-mediated decay"/>
    <property type="evidence" value="ECO:0007669"/>
    <property type="project" value="UniProtKB-KW"/>
</dbReference>
<feature type="compositionally biased region" description="Polar residues" evidence="4">
    <location>
        <begin position="174"/>
        <end position="191"/>
    </location>
</feature>
<dbReference type="Pfam" id="PF10220">
    <property type="entry name" value="Smg8_Smg9"/>
    <property type="match status" value="3"/>
</dbReference>
<comment type="similarity">
    <text evidence="1">Belongs to the SMG8 family.</text>
</comment>